<dbReference type="AlphaFoldDB" id="A0A5J6HVX3"/>
<dbReference type="RefSeq" id="WP_150479608.1">
    <property type="nucleotide sequence ID" value="NZ_BMTB01000010.1"/>
</dbReference>
<dbReference type="EMBL" id="CP023694">
    <property type="protein sequence ID" value="QEV23988.1"/>
    <property type="molecule type" value="Genomic_DNA"/>
</dbReference>
<protein>
    <submittedName>
        <fullName evidence="2">Uncharacterized protein</fullName>
    </submittedName>
</protein>
<proteinExistence type="predicted"/>
<name>A0A5J6HVX3_STRC4</name>
<accession>A0A5J6HVX3</accession>
<evidence type="ECO:0000313" key="3">
    <source>
        <dbReference type="Proteomes" id="UP000326598"/>
    </source>
</evidence>
<gene>
    <name evidence="2" type="ORF">CP976_07395</name>
</gene>
<reference evidence="2 3" key="1">
    <citation type="submission" date="2017-09" db="EMBL/GenBank/DDBJ databases">
        <authorList>
            <person name="Lee N."/>
            <person name="Cho B.-K."/>
        </authorList>
    </citation>
    <scope>NUCLEOTIDE SEQUENCE [LARGE SCALE GENOMIC DNA]</scope>
    <source>
        <strain evidence="2 3">ATCC 13740</strain>
    </source>
</reference>
<dbReference type="GeneID" id="91415907"/>
<feature type="compositionally biased region" description="Polar residues" evidence="1">
    <location>
        <begin position="219"/>
        <end position="228"/>
    </location>
</feature>
<feature type="region of interest" description="Disordered" evidence="1">
    <location>
        <begin position="113"/>
        <end position="137"/>
    </location>
</feature>
<evidence type="ECO:0000313" key="2">
    <source>
        <dbReference type="EMBL" id="QEV23988.1"/>
    </source>
</evidence>
<dbReference type="Proteomes" id="UP000326598">
    <property type="component" value="Chromosome"/>
</dbReference>
<organism evidence="2 3">
    <name type="scientific">Streptomyces coeruleorubidus</name>
    <dbReference type="NCBI Taxonomy" id="116188"/>
    <lineage>
        <taxon>Bacteria</taxon>
        <taxon>Bacillati</taxon>
        <taxon>Actinomycetota</taxon>
        <taxon>Actinomycetes</taxon>
        <taxon>Kitasatosporales</taxon>
        <taxon>Streptomycetaceae</taxon>
        <taxon>Streptomyces</taxon>
    </lineage>
</organism>
<feature type="region of interest" description="Disordered" evidence="1">
    <location>
        <begin position="208"/>
        <end position="228"/>
    </location>
</feature>
<dbReference type="KEGG" id="scoe:CP976_07395"/>
<evidence type="ECO:0000256" key="1">
    <source>
        <dbReference type="SAM" id="MobiDB-lite"/>
    </source>
</evidence>
<sequence>MTQPDFTSPIAGRVEVRDPCPWCPDRPMVPRSLMDGHVARVHPEVQTVEPPADRAAMAEALLLHFTAEAHRRKWAYGRGVDDDGVPIKSEAFDALHRLGEEMRVELEKLRRLADEAQPGTEAEAPSSKGAPERSEEDDCDDCGRALCRDCDTHYCIGPCQCGTGAHTCTCACAEYQDGLAAAAEAQPGTEATSAPAAKPCPPGCVACATDESHDPQPNAEPQQDGAQS</sequence>